<keyword evidence="1" id="KW-0472">Membrane</keyword>
<reference evidence="2 3" key="1">
    <citation type="submission" date="2019-07" db="EMBL/GenBank/DDBJ databases">
        <title>Whole genome shotgun sequence of Cellulomonas persica NBRC 101101.</title>
        <authorList>
            <person name="Hosoyama A."/>
            <person name="Uohara A."/>
            <person name="Ohji S."/>
            <person name="Ichikawa N."/>
        </authorList>
    </citation>
    <scope>NUCLEOTIDE SEQUENCE [LARGE SCALE GENOMIC DNA]</scope>
    <source>
        <strain evidence="2 3">NBRC 101101</strain>
    </source>
</reference>
<name>A0A510UPP8_9CELL</name>
<protein>
    <submittedName>
        <fullName evidence="2">Uncharacterized protein</fullName>
    </submittedName>
</protein>
<keyword evidence="1" id="KW-0812">Transmembrane</keyword>
<evidence type="ECO:0000313" key="3">
    <source>
        <dbReference type="Proteomes" id="UP000321386"/>
    </source>
</evidence>
<keyword evidence="1" id="KW-1133">Transmembrane helix</keyword>
<dbReference type="RefSeq" id="WP_371861961.1">
    <property type="nucleotide sequence ID" value="NZ_BJUA01000001.1"/>
</dbReference>
<dbReference type="Proteomes" id="UP000321386">
    <property type="component" value="Unassembled WGS sequence"/>
</dbReference>
<feature type="transmembrane region" description="Helical" evidence="1">
    <location>
        <begin position="63"/>
        <end position="84"/>
    </location>
</feature>
<comment type="caution">
    <text evidence="2">The sequence shown here is derived from an EMBL/GenBank/DDBJ whole genome shotgun (WGS) entry which is preliminary data.</text>
</comment>
<proteinExistence type="predicted"/>
<organism evidence="2 3">
    <name type="scientific">Cellulomonas persica</name>
    <dbReference type="NCBI Taxonomy" id="76861"/>
    <lineage>
        <taxon>Bacteria</taxon>
        <taxon>Bacillati</taxon>
        <taxon>Actinomycetota</taxon>
        <taxon>Actinomycetes</taxon>
        <taxon>Micrococcales</taxon>
        <taxon>Cellulomonadaceae</taxon>
        <taxon>Cellulomonas</taxon>
    </lineage>
</organism>
<sequence>MSSTGRARTVAITTCGETPRRTTAGTRQACAALRASSQLWAVRSQVWLEQRVRAAGRPDRGDVPGWVLVTLMTAGIVTALWVLAKPLLEGLFQRAVNDVHG</sequence>
<dbReference type="AlphaFoldDB" id="A0A510UPP8"/>
<gene>
    <name evidence="2" type="ORF">CPE01_02620</name>
</gene>
<keyword evidence="3" id="KW-1185">Reference proteome</keyword>
<accession>A0A510UPP8</accession>
<dbReference type="EMBL" id="BJUA01000001">
    <property type="protein sequence ID" value="GEK16529.1"/>
    <property type="molecule type" value="Genomic_DNA"/>
</dbReference>
<evidence type="ECO:0000313" key="2">
    <source>
        <dbReference type="EMBL" id="GEK16529.1"/>
    </source>
</evidence>
<evidence type="ECO:0000256" key="1">
    <source>
        <dbReference type="SAM" id="Phobius"/>
    </source>
</evidence>